<proteinExistence type="predicted"/>
<evidence type="ECO:0000256" key="4">
    <source>
        <dbReference type="ARBA" id="ARBA00023004"/>
    </source>
</evidence>
<dbReference type="InterPro" id="IPR017941">
    <property type="entry name" value="Rieske_2Fe-2S"/>
</dbReference>
<dbReference type="PANTHER" id="PTHR43756">
    <property type="entry name" value="CHOLINE MONOOXYGENASE, CHLOROPLASTIC"/>
    <property type="match status" value="1"/>
</dbReference>
<dbReference type="OrthoDB" id="426882at2759"/>
<reference evidence="7" key="2">
    <citation type="journal article" date="2023" name="IMA Fungus">
        <title>Comparative genomic study of the Penicillium genus elucidates a diverse pangenome and 15 lateral gene transfer events.</title>
        <authorList>
            <person name="Petersen C."/>
            <person name="Sorensen T."/>
            <person name="Nielsen M.R."/>
            <person name="Sondergaard T.E."/>
            <person name="Sorensen J.L."/>
            <person name="Fitzpatrick D.A."/>
            <person name="Frisvad J.C."/>
            <person name="Nielsen K.L."/>
        </authorList>
    </citation>
    <scope>NUCLEOTIDE SEQUENCE</scope>
    <source>
        <strain evidence="7">IBT 21472</strain>
    </source>
</reference>
<dbReference type="Pfam" id="PF00355">
    <property type="entry name" value="Rieske"/>
    <property type="match status" value="1"/>
</dbReference>
<evidence type="ECO:0000256" key="3">
    <source>
        <dbReference type="ARBA" id="ARBA00023002"/>
    </source>
</evidence>
<evidence type="ECO:0000256" key="1">
    <source>
        <dbReference type="ARBA" id="ARBA00022714"/>
    </source>
</evidence>
<keyword evidence="4" id="KW-0408">Iron</keyword>
<evidence type="ECO:0000256" key="2">
    <source>
        <dbReference type="ARBA" id="ARBA00022723"/>
    </source>
</evidence>
<evidence type="ECO:0000256" key="5">
    <source>
        <dbReference type="ARBA" id="ARBA00023014"/>
    </source>
</evidence>
<dbReference type="EMBL" id="JAPZBO010000001">
    <property type="protein sequence ID" value="KAJ5330801.1"/>
    <property type="molecule type" value="Genomic_DNA"/>
</dbReference>
<dbReference type="InterPro" id="IPR001663">
    <property type="entry name" value="Rng_hydr_dOase-A"/>
</dbReference>
<evidence type="ECO:0000313" key="8">
    <source>
        <dbReference type="Proteomes" id="UP001147746"/>
    </source>
</evidence>
<keyword evidence="3" id="KW-0560">Oxidoreductase</keyword>
<accession>A0A9W9UBW9</accession>
<keyword evidence="2" id="KW-0479">Metal-binding</keyword>
<keyword evidence="8" id="KW-1185">Reference proteome</keyword>
<dbReference type="PROSITE" id="PS51296">
    <property type="entry name" value="RIESKE"/>
    <property type="match status" value="1"/>
</dbReference>
<dbReference type="GO" id="GO:0005506">
    <property type="term" value="F:iron ion binding"/>
    <property type="evidence" value="ECO:0007669"/>
    <property type="project" value="InterPro"/>
</dbReference>
<dbReference type="PANTHER" id="PTHR43756:SF6">
    <property type="entry name" value="CLUSTER-BINDING PROTEIN, PUTATIVE (AFU_ORTHOLOGUE AFUA_6G03920)-RELATED"/>
    <property type="match status" value="1"/>
</dbReference>
<keyword evidence="6" id="KW-1133">Transmembrane helix</keyword>
<protein>
    <submittedName>
        <fullName evidence="7">Uncharacterized protein</fullName>
    </submittedName>
</protein>
<dbReference type="GO" id="GO:0016491">
    <property type="term" value="F:oxidoreductase activity"/>
    <property type="evidence" value="ECO:0007669"/>
    <property type="project" value="UniProtKB-KW"/>
</dbReference>
<dbReference type="Gene3D" id="3.90.380.10">
    <property type="entry name" value="Naphthalene 1,2-dioxygenase Alpha Subunit, Chain A, domain 1"/>
    <property type="match status" value="1"/>
</dbReference>
<dbReference type="CDD" id="cd03469">
    <property type="entry name" value="Rieske_RO_Alpha_N"/>
    <property type="match status" value="1"/>
</dbReference>
<evidence type="ECO:0000256" key="6">
    <source>
        <dbReference type="SAM" id="Phobius"/>
    </source>
</evidence>
<dbReference type="InterPro" id="IPR015881">
    <property type="entry name" value="ARHD_Rieske_2Fe_2S"/>
</dbReference>
<dbReference type="GO" id="GO:0051537">
    <property type="term" value="F:2 iron, 2 sulfur cluster binding"/>
    <property type="evidence" value="ECO:0007669"/>
    <property type="project" value="UniProtKB-KW"/>
</dbReference>
<comment type="caution">
    <text evidence="7">The sequence shown here is derived from an EMBL/GenBank/DDBJ whole genome shotgun (WGS) entry which is preliminary data.</text>
</comment>
<feature type="transmembrane region" description="Helical" evidence="6">
    <location>
        <begin position="6"/>
        <end position="27"/>
    </location>
</feature>
<dbReference type="AlphaFoldDB" id="A0A9W9UBW9"/>
<dbReference type="SUPFAM" id="SSF50022">
    <property type="entry name" value="ISP domain"/>
    <property type="match status" value="1"/>
</dbReference>
<keyword evidence="6" id="KW-0812">Transmembrane</keyword>
<keyword evidence="5" id="KW-0411">Iron-sulfur</keyword>
<keyword evidence="1" id="KW-0001">2Fe-2S</keyword>
<dbReference type="Proteomes" id="UP001147746">
    <property type="component" value="Unassembled WGS sequence"/>
</dbReference>
<name>A0A9W9UBW9_9EURO</name>
<reference evidence="7" key="1">
    <citation type="submission" date="2022-12" db="EMBL/GenBank/DDBJ databases">
        <authorList>
            <person name="Petersen C."/>
        </authorList>
    </citation>
    <scope>NUCLEOTIDE SEQUENCE</scope>
    <source>
        <strain evidence="7">IBT 21472</strain>
    </source>
</reference>
<organism evidence="7 8">
    <name type="scientific">Penicillium atrosanguineum</name>
    <dbReference type="NCBI Taxonomy" id="1132637"/>
    <lineage>
        <taxon>Eukaryota</taxon>
        <taxon>Fungi</taxon>
        <taxon>Dikarya</taxon>
        <taxon>Ascomycota</taxon>
        <taxon>Pezizomycotina</taxon>
        <taxon>Eurotiomycetes</taxon>
        <taxon>Eurotiomycetidae</taxon>
        <taxon>Eurotiales</taxon>
        <taxon>Aspergillaceae</taxon>
        <taxon>Penicillium</taxon>
    </lineage>
</organism>
<keyword evidence="6" id="KW-0472">Membrane</keyword>
<evidence type="ECO:0000313" key="7">
    <source>
        <dbReference type="EMBL" id="KAJ5330801.1"/>
    </source>
</evidence>
<gene>
    <name evidence="7" type="ORF">N7476_000584</name>
</gene>
<dbReference type="InterPro" id="IPR036922">
    <property type="entry name" value="Rieske_2Fe-2S_sf"/>
</dbReference>
<dbReference type="Gene3D" id="2.102.10.10">
    <property type="entry name" value="Rieske [2Fe-2S] iron-sulphur domain"/>
    <property type="match status" value="1"/>
</dbReference>
<sequence length="425" mass="47691">MDLVNAYFFSSPASVFVAVVTFAFLAVQAWPRKQTDKISYLSTTDEGASDFSVSKEPEVPEGWWSKREVFELERRGLFSKSWLYLAHISQFSKAGAYQSFDISGFPVFLIRGKDSKIRAFHNVCRHRAYTITRKETGNSTVLGCRYHGWSYDTTGRLVKAPQFDDVPGFDKSENSLFEIHTLTTGSGYVFVNLDAEEPAAFDDSAHLALEEFGRTAGAGLISRFIIGQTLPGEFNWKLGANGRQFNAVLEQLEQRVSEAMPPSLAAKFIRMITPKNGQADSSFFPSSFFYSFENSDLWLSLTFLPSSETTTQVRYDLFSSSSKVNDKESDLVNVVEDVIRNLLQAIEAEYRSINDRPVENSPSTRQILRMIKEHSRMERAIGGQILPAMHKPKGSTLFQQAEQLCKEIDCSGPGSNGPTSSRLDW</sequence>
<dbReference type="PRINTS" id="PR00090">
    <property type="entry name" value="RNGDIOXGNASE"/>
</dbReference>
<dbReference type="PROSITE" id="PS00570">
    <property type="entry name" value="RING_HYDROXYL_ALPHA"/>
    <property type="match status" value="1"/>
</dbReference>